<sequence>MKHPTCIVKKIDAKMMLMESGNENVVVGLGEIAKKYNIEGDKLNKAKCSVDKKKLNNERLNNYIEIENDIDKKSLTIESYPKVSGHDEITIKEMCSEEFDCSLEDKLEKELVKMLIKVRY</sequence>
<evidence type="ECO:0000313" key="2">
    <source>
        <dbReference type="Proteomes" id="UP000439903"/>
    </source>
</evidence>
<keyword evidence="2" id="KW-1185">Reference proteome</keyword>
<organism evidence="1 2">
    <name type="scientific">Gigaspora margarita</name>
    <dbReference type="NCBI Taxonomy" id="4874"/>
    <lineage>
        <taxon>Eukaryota</taxon>
        <taxon>Fungi</taxon>
        <taxon>Fungi incertae sedis</taxon>
        <taxon>Mucoromycota</taxon>
        <taxon>Glomeromycotina</taxon>
        <taxon>Glomeromycetes</taxon>
        <taxon>Diversisporales</taxon>
        <taxon>Gigasporaceae</taxon>
        <taxon>Gigaspora</taxon>
    </lineage>
</organism>
<gene>
    <name evidence="1" type="ORF">F8M41_014868</name>
</gene>
<dbReference type="Proteomes" id="UP000439903">
    <property type="component" value="Unassembled WGS sequence"/>
</dbReference>
<comment type="caution">
    <text evidence="1">The sequence shown here is derived from an EMBL/GenBank/DDBJ whole genome shotgun (WGS) entry which is preliminary data.</text>
</comment>
<dbReference type="EMBL" id="WTPW01000307">
    <property type="protein sequence ID" value="KAF0524917.1"/>
    <property type="molecule type" value="Genomic_DNA"/>
</dbReference>
<accession>A0A8H4ENL6</accession>
<proteinExistence type="predicted"/>
<reference evidence="1 2" key="1">
    <citation type="journal article" date="2019" name="Environ. Microbiol.">
        <title>At the nexus of three kingdoms: the genome of the mycorrhizal fungus Gigaspora margarita provides insights into plant, endobacterial and fungal interactions.</title>
        <authorList>
            <person name="Venice F."/>
            <person name="Ghignone S."/>
            <person name="Salvioli di Fossalunga A."/>
            <person name="Amselem J."/>
            <person name="Novero M."/>
            <person name="Xianan X."/>
            <person name="Sedzielewska Toro K."/>
            <person name="Morin E."/>
            <person name="Lipzen A."/>
            <person name="Grigoriev I.V."/>
            <person name="Henrissat B."/>
            <person name="Martin F.M."/>
            <person name="Bonfante P."/>
        </authorList>
    </citation>
    <scope>NUCLEOTIDE SEQUENCE [LARGE SCALE GENOMIC DNA]</scope>
    <source>
        <strain evidence="1 2">BEG34</strain>
    </source>
</reference>
<name>A0A8H4ENL6_GIGMA</name>
<protein>
    <submittedName>
        <fullName evidence="1">Uncharacterized protein</fullName>
    </submittedName>
</protein>
<dbReference type="AlphaFoldDB" id="A0A8H4ENL6"/>
<evidence type="ECO:0000313" key="1">
    <source>
        <dbReference type="EMBL" id="KAF0524917.1"/>
    </source>
</evidence>